<feature type="signal peptide" evidence="2">
    <location>
        <begin position="1"/>
        <end position="26"/>
    </location>
</feature>
<feature type="chain" id="PRO_5012551583" evidence="2">
    <location>
        <begin position="27"/>
        <end position="141"/>
    </location>
</feature>
<name>A0A1W0WUT8_HYPEX</name>
<dbReference type="Proteomes" id="UP000192578">
    <property type="component" value="Unassembled WGS sequence"/>
</dbReference>
<keyword evidence="4" id="KW-1185">Reference proteome</keyword>
<reference evidence="4" key="1">
    <citation type="submission" date="2017-01" db="EMBL/GenBank/DDBJ databases">
        <title>Comparative genomics of anhydrobiosis in the tardigrade Hypsibius dujardini.</title>
        <authorList>
            <person name="Yoshida Y."/>
            <person name="Koutsovoulos G."/>
            <person name="Laetsch D."/>
            <person name="Stevens L."/>
            <person name="Kumar S."/>
            <person name="Horikawa D."/>
            <person name="Ishino K."/>
            <person name="Komine S."/>
            <person name="Tomita M."/>
            <person name="Blaxter M."/>
            <person name="Arakawa K."/>
        </authorList>
    </citation>
    <scope>NUCLEOTIDE SEQUENCE [LARGE SCALE GENOMIC DNA]</scope>
    <source>
        <strain evidence="4">Z151</strain>
    </source>
</reference>
<evidence type="ECO:0000313" key="3">
    <source>
        <dbReference type="EMBL" id="OQV18964.1"/>
    </source>
</evidence>
<feature type="compositionally biased region" description="Polar residues" evidence="1">
    <location>
        <begin position="131"/>
        <end position="141"/>
    </location>
</feature>
<comment type="caution">
    <text evidence="3">The sequence shown here is derived from an EMBL/GenBank/DDBJ whole genome shotgun (WGS) entry which is preliminary data.</text>
</comment>
<sequence>MALMRLCLALVAAPLFVALFLHQAEGTALVDYDGGETGSRPVVGAKLNLISRKSDPFAPPMGIEVAGPPGLAVGYEYPDFTRCQLSLVHPLSFLFFLYGVIFSENRNTGRLQASQIMRFVTASPSSEPPRRTTQGSTSNNQ</sequence>
<evidence type="ECO:0000313" key="4">
    <source>
        <dbReference type="Proteomes" id="UP000192578"/>
    </source>
</evidence>
<gene>
    <name evidence="3" type="ORF">BV898_07020</name>
</gene>
<dbReference type="AlphaFoldDB" id="A0A1W0WUT8"/>
<evidence type="ECO:0000256" key="1">
    <source>
        <dbReference type="SAM" id="MobiDB-lite"/>
    </source>
</evidence>
<feature type="region of interest" description="Disordered" evidence="1">
    <location>
        <begin position="121"/>
        <end position="141"/>
    </location>
</feature>
<evidence type="ECO:0000256" key="2">
    <source>
        <dbReference type="SAM" id="SignalP"/>
    </source>
</evidence>
<proteinExistence type="predicted"/>
<keyword evidence="2" id="KW-0732">Signal</keyword>
<organism evidence="3 4">
    <name type="scientific">Hypsibius exemplaris</name>
    <name type="common">Freshwater tardigrade</name>
    <dbReference type="NCBI Taxonomy" id="2072580"/>
    <lineage>
        <taxon>Eukaryota</taxon>
        <taxon>Metazoa</taxon>
        <taxon>Ecdysozoa</taxon>
        <taxon>Tardigrada</taxon>
        <taxon>Eutardigrada</taxon>
        <taxon>Parachela</taxon>
        <taxon>Hypsibioidea</taxon>
        <taxon>Hypsibiidae</taxon>
        <taxon>Hypsibius</taxon>
    </lineage>
</organism>
<dbReference type="EMBL" id="MTYJ01000044">
    <property type="protein sequence ID" value="OQV18964.1"/>
    <property type="molecule type" value="Genomic_DNA"/>
</dbReference>
<protein>
    <submittedName>
        <fullName evidence="3">Uncharacterized protein</fullName>
    </submittedName>
</protein>
<accession>A0A1W0WUT8</accession>